<evidence type="ECO:0000313" key="1">
    <source>
        <dbReference type="EMBL" id="RHF51459.1"/>
    </source>
</evidence>
<dbReference type="AlphaFoldDB" id="A0A414NWD2"/>
<dbReference type="EMBL" id="QRHE01000006">
    <property type="protein sequence ID" value="RHF51459.1"/>
    <property type="molecule type" value="Genomic_DNA"/>
</dbReference>
<dbReference type="Proteomes" id="UP000283442">
    <property type="component" value="Unassembled WGS sequence"/>
</dbReference>
<name>A0A414NWD2_9FIRM</name>
<protein>
    <submittedName>
        <fullName evidence="1">Uncharacterized protein</fullName>
    </submittedName>
</protein>
<comment type="caution">
    <text evidence="1">The sequence shown here is derived from an EMBL/GenBank/DDBJ whole genome shotgun (WGS) entry which is preliminary data.</text>
</comment>
<sequence length="202" mass="22956">MAKIYALYKGDEYITDGTLRELSRKTGKKEATLKFMTTPSYVSRIGDKALRLVCLGEESYKKCVVCGKEFCVTALQKSRLYCSDTCKRKVKRERDRRAAAAKRKRKPTFASLPDSERTRECPACGKMFVAERSNQRYCSKECSRNGGGYRGTMLDLPPQKRRYESHIEEINAQARAQGKSYGQLQAEKLLARLHAEMSGVRA</sequence>
<dbReference type="RefSeq" id="WP_118176089.1">
    <property type="nucleotide sequence ID" value="NZ_JAQEAO010000001.1"/>
</dbReference>
<proteinExistence type="predicted"/>
<dbReference type="OrthoDB" id="2156961at2"/>
<evidence type="ECO:0000313" key="2">
    <source>
        <dbReference type="Proteomes" id="UP000283442"/>
    </source>
</evidence>
<organism evidence="1 2">
    <name type="scientific">Mitsuokella multacida</name>
    <dbReference type="NCBI Taxonomy" id="52226"/>
    <lineage>
        <taxon>Bacteria</taxon>
        <taxon>Bacillati</taxon>
        <taxon>Bacillota</taxon>
        <taxon>Negativicutes</taxon>
        <taxon>Selenomonadales</taxon>
        <taxon>Selenomonadaceae</taxon>
        <taxon>Mitsuokella</taxon>
    </lineage>
</organism>
<reference evidence="1 2" key="1">
    <citation type="submission" date="2018-08" db="EMBL/GenBank/DDBJ databases">
        <title>A genome reference for cultivated species of the human gut microbiota.</title>
        <authorList>
            <person name="Zou Y."/>
            <person name="Xue W."/>
            <person name="Luo G."/>
        </authorList>
    </citation>
    <scope>NUCLEOTIDE SEQUENCE [LARGE SCALE GENOMIC DNA]</scope>
    <source>
        <strain evidence="1 2">AM25-21AC</strain>
    </source>
</reference>
<accession>A0A414NWD2</accession>
<gene>
    <name evidence="1" type="ORF">DW674_06755</name>
</gene>